<dbReference type="Proteomes" id="UP000823771">
    <property type="component" value="Unassembled WGS sequence"/>
</dbReference>
<dbReference type="NCBIfam" id="TIGR04057">
    <property type="entry name" value="SusC_RagA_signa"/>
    <property type="match status" value="1"/>
</dbReference>
<gene>
    <name evidence="13" type="ORF">IAB80_05705</name>
</gene>
<dbReference type="InterPro" id="IPR023997">
    <property type="entry name" value="TonB-dep_OMP_SusC/RagA_CS"/>
</dbReference>
<dbReference type="Gene3D" id="2.40.170.20">
    <property type="entry name" value="TonB-dependent receptor, beta-barrel domain"/>
    <property type="match status" value="1"/>
</dbReference>
<dbReference type="GO" id="GO:0009279">
    <property type="term" value="C:cell outer membrane"/>
    <property type="evidence" value="ECO:0007669"/>
    <property type="project" value="UniProtKB-SubCell"/>
</dbReference>
<dbReference type="NCBIfam" id="TIGR04056">
    <property type="entry name" value="OMP_RagA_SusC"/>
    <property type="match status" value="1"/>
</dbReference>
<feature type="signal peptide" evidence="10">
    <location>
        <begin position="1"/>
        <end position="28"/>
    </location>
</feature>
<feature type="domain" description="TonB-dependent receptor plug" evidence="12">
    <location>
        <begin position="126"/>
        <end position="232"/>
    </location>
</feature>
<dbReference type="InterPro" id="IPR023996">
    <property type="entry name" value="TonB-dep_OMP_SusC/RagA"/>
</dbReference>
<keyword evidence="3 8" id="KW-1134">Transmembrane beta strand</keyword>
<keyword evidence="10" id="KW-0732">Signal</keyword>
<organism evidence="13 14">
    <name type="scientific">Candidatus Cryptobacteroides excrementipullorum</name>
    <dbReference type="NCBI Taxonomy" id="2840761"/>
    <lineage>
        <taxon>Bacteria</taxon>
        <taxon>Pseudomonadati</taxon>
        <taxon>Bacteroidota</taxon>
        <taxon>Bacteroidia</taxon>
        <taxon>Bacteroidales</taxon>
        <taxon>Candidatus Cryptobacteroides</taxon>
    </lineage>
</organism>
<dbReference type="InterPro" id="IPR008969">
    <property type="entry name" value="CarboxyPept-like_regulatory"/>
</dbReference>
<reference evidence="13" key="2">
    <citation type="journal article" date="2021" name="PeerJ">
        <title>Extensive microbial diversity within the chicken gut microbiome revealed by metagenomics and culture.</title>
        <authorList>
            <person name="Gilroy R."/>
            <person name="Ravi A."/>
            <person name="Getino M."/>
            <person name="Pursley I."/>
            <person name="Horton D.L."/>
            <person name="Alikhan N.F."/>
            <person name="Baker D."/>
            <person name="Gharbi K."/>
            <person name="Hall N."/>
            <person name="Watson M."/>
            <person name="Adriaenssens E.M."/>
            <person name="Foster-Nyarko E."/>
            <person name="Jarju S."/>
            <person name="Secka A."/>
            <person name="Antonio M."/>
            <person name="Oren A."/>
            <person name="Chaudhuri R.R."/>
            <person name="La Ragione R."/>
            <person name="Hildebrand F."/>
            <person name="Pallen M.J."/>
        </authorList>
    </citation>
    <scope>NUCLEOTIDE SEQUENCE</scope>
    <source>
        <strain evidence="13">2478</strain>
    </source>
</reference>
<evidence type="ECO:0000259" key="11">
    <source>
        <dbReference type="Pfam" id="PF00593"/>
    </source>
</evidence>
<keyword evidence="7 8" id="KW-0998">Cell outer membrane</keyword>
<reference evidence="13" key="1">
    <citation type="submission" date="2020-10" db="EMBL/GenBank/DDBJ databases">
        <authorList>
            <person name="Gilroy R."/>
        </authorList>
    </citation>
    <scope>NUCLEOTIDE SEQUENCE</scope>
    <source>
        <strain evidence="13">2478</strain>
    </source>
</reference>
<dbReference type="AlphaFoldDB" id="A0A9D9IUP1"/>
<dbReference type="Pfam" id="PF13715">
    <property type="entry name" value="CarbopepD_reg_2"/>
    <property type="match status" value="1"/>
</dbReference>
<dbReference type="InterPro" id="IPR036942">
    <property type="entry name" value="Beta-barrel_TonB_sf"/>
</dbReference>
<name>A0A9D9IUP1_9BACT</name>
<sequence length="1037" mass="113943">MNYQVLKKLAGMMSAALLSLAPVFDLSAQEQIHVSGTVSDETGGPLPGVVVMVKGTTDGTATDTNGEFTFSISRGGADTILEFSCLGYETVEIPVGSRTVFNVTMSTASIGLDEAVAIGYGTMLRRDLSSAVSSVESDALNERATSLNIMQSLAGKVAGVRSASFSGRPGGTTSIQIRGMGSINAGSDPIYVMDGIVDIDPSIINPADIESIEVLKDAAATAMYGAKGANGVILVTTKAGKKGHGTVTYDGSVGVSMLNRRLDLLDAEGYMELQRRAYAYSGASPVYLTSPMENLFYYKKDSSGNYVYDENGLLIASPKYNTDWQKVMTQNALVNDHSLSFTSGGEKTSVYASISYQDVEGLLRGTYSNRLNGTINVKSQITDWLDIQAVATGGSTQANNSDSENGMGQGALRNMMEMPPIVPVRYEDGTWGRKDDVPLGEVAENPLRLMQSVFNIQKNNYFVMSLTANMKLYKDLTLTVKGDYQMNNGKNISYAMEKGLAEVTESNNGYATIGYSDTKNWSNEDYLTWSPTFFDGKLRSSFVLGASWYYEHSESATAGAEDFFDGSFDYHNLGAGAKVQNPSSSMNQVTMNSYYFRMNHTFLDRYMLGFTFRADGASNFGANNKYGYFPSGSVAWLISEEPFFELAKEYVNSLKLRVSYGAVGNASIPTYQTMSQYSTGTNYFSGNPNTFVTLNVMGNADLKWETSKQLNVGLDIALLNDRIELMADYYNKATTDLLFQKQVPYTTGYSTTWTNLGKIRNTGVELTITSHNINNSNFQWDTDLVFATNKIIVVDINDEVIDLGNNCRAVEGMPWGSYFVLNRLGTWGLDEVEEAAKYGKKPGDLKFEDVNHDYVIDDNDRQYMGSGTPKGEVSMVNTLSWKGFTFMLDLNCQYGATIMNITTTMMENRQLYANSPSSVLDAWSPENQNSMIAAVRRPSDTYWGENEKDSRMLYNGTFLRIRNIMLSYDFKHSVLKNSKFVKGLSLGVTVENPYIFTSYPGYDPEVGAFGNVKTGSGIDYYSYPRPTTVSAKVKVTF</sequence>
<dbReference type="InterPro" id="IPR000531">
    <property type="entry name" value="Beta-barrel_TonB"/>
</dbReference>
<evidence type="ECO:0000313" key="13">
    <source>
        <dbReference type="EMBL" id="MBO8478361.1"/>
    </source>
</evidence>
<keyword evidence="6 8" id="KW-0472">Membrane</keyword>
<dbReference type="Gene3D" id="2.170.130.10">
    <property type="entry name" value="TonB-dependent receptor, plug domain"/>
    <property type="match status" value="1"/>
</dbReference>
<evidence type="ECO:0000256" key="2">
    <source>
        <dbReference type="ARBA" id="ARBA00022448"/>
    </source>
</evidence>
<dbReference type="Pfam" id="PF07715">
    <property type="entry name" value="Plug"/>
    <property type="match status" value="1"/>
</dbReference>
<dbReference type="InterPro" id="IPR039426">
    <property type="entry name" value="TonB-dep_rcpt-like"/>
</dbReference>
<keyword evidence="4 8" id="KW-0812">Transmembrane</keyword>
<accession>A0A9D9IUP1</accession>
<evidence type="ECO:0000259" key="12">
    <source>
        <dbReference type="Pfam" id="PF07715"/>
    </source>
</evidence>
<dbReference type="InterPro" id="IPR012910">
    <property type="entry name" value="Plug_dom"/>
</dbReference>
<dbReference type="Pfam" id="PF00593">
    <property type="entry name" value="TonB_dep_Rec_b-barrel"/>
    <property type="match status" value="1"/>
</dbReference>
<dbReference type="EMBL" id="JADILZ010000046">
    <property type="protein sequence ID" value="MBO8478361.1"/>
    <property type="molecule type" value="Genomic_DNA"/>
</dbReference>
<comment type="subcellular location">
    <subcellularLocation>
        <location evidence="1 8">Cell outer membrane</location>
        <topology evidence="1 8">Multi-pass membrane protein</topology>
    </subcellularLocation>
</comment>
<protein>
    <submittedName>
        <fullName evidence="13">TonB-dependent receptor</fullName>
    </submittedName>
</protein>
<comment type="similarity">
    <text evidence="8 9">Belongs to the TonB-dependent receptor family.</text>
</comment>
<evidence type="ECO:0000256" key="3">
    <source>
        <dbReference type="ARBA" id="ARBA00022452"/>
    </source>
</evidence>
<evidence type="ECO:0000256" key="1">
    <source>
        <dbReference type="ARBA" id="ARBA00004571"/>
    </source>
</evidence>
<evidence type="ECO:0000256" key="8">
    <source>
        <dbReference type="PROSITE-ProRule" id="PRU01360"/>
    </source>
</evidence>
<evidence type="ECO:0000256" key="6">
    <source>
        <dbReference type="ARBA" id="ARBA00023136"/>
    </source>
</evidence>
<keyword evidence="5 9" id="KW-0798">TonB box</keyword>
<feature type="chain" id="PRO_5039491025" evidence="10">
    <location>
        <begin position="29"/>
        <end position="1037"/>
    </location>
</feature>
<proteinExistence type="inferred from homology"/>
<evidence type="ECO:0000256" key="5">
    <source>
        <dbReference type="ARBA" id="ARBA00023077"/>
    </source>
</evidence>
<dbReference type="InterPro" id="IPR037066">
    <property type="entry name" value="Plug_dom_sf"/>
</dbReference>
<evidence type="ECO:0000313" key="14">
    <source>
        <dbReference type="Proteomes" id="UP000823771"/>
    </source>
</evidence>
<comment type="caution">
    <text evidence="13">The sequence shown here is derived from an EMBL/GenBank/DDBJ whole genome shotgun (WGS) entry which is preliminary data.</text>
</comment>
<evidence type="ECO:0000256" key="9">
    <source>
        <dbReference type="RuleBase" id="RU003357"/>
    </source>
</evidence>
<evidence type="ECO:0000256" key="4">
    <source>
        <dbReference type="ARBA" id="ARBA00022692"/>
    </source>
</evidence>
<evidence type="ECO:0000256" key="7">
    <source>
        <dbReference type="ARBA" id="ARBA00023237"/>
    </source>
</evidence>
<feature type="domain" description="TonB-dependent receptor-like beta-barrel" evidence="11">
    <location>
        <begin position="471"/>
        <end position="787"/>
    </location>
</feature>
<dbReference type="Gene3D" id="2.60.40.1120">
    <property type="entry name" value="Carboxypeptidase-like, regulatory domain"/>
    <property type="match status" value="1"/>
</dbReference>
<keyword evidence="13" id="KW-0675">Receptor</keyword>
<evidence type="ECO:0000256" key="10">
    <source>
        <dbReference type="SAM" id="SignalP"/>
    </source>
</evidence>
<dbReference type="PROSITE" id="PS52016">
    <property type="entry name" value="TONB_DEPENDENT_REC_3"/>
    <property type="match status" value="1"/>
</dbReference>
<dbReference type="SUPFAM" id="SSF56935">
    <property type="entry name" value="Porins"/>
    <property type="match status" value="1"/>
</dbReference>
<dbReference type="SUPFAM" id="SSF49464">
    <property type="entry name" value="Carboxypeptidase regulatory domain-like"/>
    <property type="match status" value="1"/>
</dbReference>
<keyword evidence="2 8" id="KW-0813">Transport</keyword>